<keyword evidence="2" id="KW-0169">Cobalamin biosynthesis</keyword>
<dbReference type="CDD" id="cd02440">
    <property type="entry name" value="AdoMet_MTases"/>
    <property type="match status" value="1"/>
</dbReference>
<dbReference type="GO" id="GO:0009236">
    <property type="term" value="P:cobalamin biosynthetic process"/>
    <property type="evidence" value="ECO:0007669"/>
    <property type="project" value="UniProtKB-UniPathway"/>
</dbReference>
<evidence type="ECO:0000256" key="1">
    <source>
        <dbReference type="ARBA" id="ARBA00004953"/>
    </source>
</evidence>
<keyword evidence="3 8" id="KW-0489">Methyltransferase</keyword>
<dbReference type="OrthoDB" id="9787825at2"/>
<dbReference type="InterPro" id="IPR014776">
    <property type="entry name" value="4pyrrole_Mease_sub2"/>
</dbReference>
<dbReference type="SUPFAM" id="SSF53790">
    <property type="entry name" value="Tetrapyrrole methylase"/>
    <property type="match status" value="1"/>
</dbReference>
<dbReference type="InterPro" id="IPR029063">
    <property type="entry name" value="SAM-dependent_MTases_sf"/>
</dbReference>
<dbReference type="RefSeq" id="WP_071063690.1">
    <property type="nucleotide sequence ID" value="NZ_MAXA01000213.1"/>
</dbReference>
<dbReference type="InterPro" id="IPR014777">
    <property type="entry name" value="4pyrrole_Mease_sub1"/>
</dbReference>
<proteinExistence type="predicted"/>
<feature type="domain" description="Tetrapyrrole methylase" evidence="7">
    <location>
        <begin position="19"/>
        <end position="205"/>
    </location>
</feature>
<evidence type="ECO:0000256" key="6">
    <source>
        <dbReference type="SAM" id="MobiDB-lite"/>
    </source>
</evidence>
<dbReference type="InterPro" id="IPR000878">
    <property type="entry name" value="4pyrrol_Mease"/>
</dbReference>
<accession>A0A1S1Q2V3</accession>
<dbReference type="Proteomes" id="UP000179769">
    <property type="component" value="Unassembled WGS sequence"/>
</dbReference>
<dbReference type="SUPFAM" id="SSF53335">
    <property type="entry name" value="S-adenosyl-L-methionine-dependent methyltransferases"/>
    <property type="match status" value="1"/>
</dbReference>
<organism evidence="8 9">
    <name type="scientific">Parafrankia soli</name>
    <dbReference type="NCBI Taxonomy" id="2599596"/>
    <lineage>
        <taxon>Bacteria</taxon>
        <taxon>Bacillati</taxon>
        <taxon>Actinomycetota</taxon>
        <taxon>Actinomycetes</taxon>
        <taxon>Frankiales</taxon>
        <taxon>Frankiaceae</taxon>
        <taxon>Parafrankia</taxon>
    </lineage>
</organism>
<reference evidence="9" key="1">
    <citation type="submission" date="2016-07" db="EMBL/GenBank/DDBJ databases">
        <title>Frankia sp. NRRL B-16219 Genome sequencing.</title>
        <authorList>
            <person name="Ghodhbane-Gtari F."/>
            <person name="Swanson E."/>
            <person name="Gueddou A."/>
            <person name="Louati M."/>
            <person name="Nouioui I."/>
            <person name="Hezbri K."/>
            <person name="Abebe-Akele F."/>
            <person name="Simpson S."/>
            <person name="Morris K."/>
            <person name="Thomas K."/>
            <person name="Gtari M."/>
            <person name="Tisa L.S."/>
        </authorList>
    </citation>
    <scope>NUCLEOTIDE SEQUENCE [LARGE SCALE GENOMIC DNA]</scope>
    <source>
        <strain evidence="9">NRRL B-16219</strain>
    </source>
</reference>
<dbReference type="PANTHER" id="PTHR43182">
    <property type="entry name" value="COBALT-PRECORRIN-6B C(15)-METHYLTRANSFERASE (DECARBOXYLATING)"/>
    <property type="match status" value="1"/>
</dbReference>
<evidence type="ECO:0000256" key="2">
    <source>
        <dbReference type="ARBA" id="ARBA00022573"/>
    </source>
</evidence>
<dbReference type="PANTHER" id="PTHR43182:SF1">
    <property type="entry name" value="COBALT-PRECORRIN-7 C(5)-METHYLTRANSFERASE"/>
    <property type="match status" value="1"/>
</dbReference>
<evidence type="ECO:0000259" key="7">
    <source>
        <dbReference type="Pfam" id="PF00590"/>
    </source>
</evidence>
<dbReference type="InterPro" id="IPR006365">
    <property type="entry name" value="Cbl_synth_CobL"/>
</dbReference>
<dbReference type="InterPro" id="IPR012818">
    <property type="entry name" value="CbiE"/>
</dbReference>
<evidence type="ECO:0000256" key="5">
    <source>
        <dbReference type="ARBA" id="ARBA00022691"/>
    </source>
</evidence>
<sequence length="446" mass="46939">MADPGNTDVTHQEAGGPVVTVVGIGDDGWDGLTRAARDELSRAEVIMGSERQLDLLPAAVRARRVRWPSPLVPALAKLVDAHAGARVCALASGDPMFFGLGTTLVRELGAARVRVLPHPSSVSLACARLGWALDTTEIVSLVARPLATVHPALTAGRRLLVLSADRRTPAQLCRLLTDRGFGGSTVTIFEHLGGPAERRRDTRASALGGARSEARVYEGAATSADSSDAGPDSTADLNLVALELTAGPETRHLPRIPGLPDDVFEHDGQLTKREIRAVTLARLAPAPGELLWDVGAGCGSISIEWMRAHPACRAVAVEPHADRVRMIGRNAEALGVPALRVVAATAPAALDDLADETGVPDAVFIGGGLTAPDTITRSWEALRPGGRLVANAVTIESEVILAKWHARHGGDLIRLAVSRASPVGGFAGWRPMMPVTQWAATRPHDQ</sequence>
<dbReference type="Gene3D" id="3.40.50.150">
    <property type="entry name" value="Vaccinia Virus protein VP39"/>
    <property type="match status" value="1"/>
</dbReference>
<feature type="region of interest" description="Disordered" evidence="6">
    <location>
        <begin position="192"/>
        <end position="211"/>
    </location>
</feature>
<dbReference type="AlphaFoldDB" id="A0A1S1Q2V3"/>
<dbReference type="UniPathway" id="UPA00148"/>
<dbReference type="NCBIfam" id="TIGR02469">
    <property type="entry name" value="CbiT"/>
    <property type="match status" value="1"/>
</dbReference>
<comment type="pathway">
    <text evidence="1">Cofactor biosynthesis; adenosylcobalamin biosynthesis.</text>
</comment>
<dbReference type="EMBL" id="MAXA01000213">
    <property type="protein sequence ID" value="OHV28290.1"/>
    <property type="molecule type" value="Genomic_DNA"/>
</dbReference>
<comment type="caution">
    <text evidence="8">The sequence shown here is derived from an EMBL/GenBank/DDBJ whole genome shotgun (WGS) entry which is preliminary data.</text>
</comment>
<keyword evidence="9" id="KW-1185">Reference proteome</keyword>
<dbReference type="InterPro" id="IPR014008">
    <property type="entry name" value="Cbl_synth_MTase_CbiT"/>
</dbReference>
<dbReference type="Gene3D" id="3.30.950.10">
    <property type="entry name" value="Methyltransferase, Cobalt-precorrin-4 Transmethylase, Domain 2"/>
    <property type="match status" value="1"/>
</dbReference>
<name>A0A1S1Q2V3_9ACTN</name>
<evidence type="ECO:0000313" key="9">
    <source>
        <dbReference type="Proteomes" id="UP000179769"/>
    </source>
</evidence>
<dbReference type="Gene3D" id="3.40.1010.10">
    <property type="entry name" value="Cobalt-precorrin-4 Transmethylase, Domain 1"/>
    <property type="match status" value="1"/>
</dbReference>
<evidence type="ECO:0000256" key="4">
    <source>
        <dbReference type="ARBA" id="ARBA00022679"/>
    </source>
</evidence>
<evidence type="ECO:0000256" key="3">
    <source>
        <dbReference type="ARBA" id="ARBA00022603"/>
    </source>
</evidence>
<dbReference type="GO" id="GO:0008276">
    <property type="term" value="F:protein methyltransferase activity"/>
    <property type="evidence" value="ECO:0007669"/>
    <property type="project" value="InterPro"/>
</dbReference>
<dbReference type="GO" id="GO:0032259">
    <property type="term" value="P:methylation"/>
    <property type="evidence" value="ECO:0007669"/>
    <property type="project" value="UniProtKB-KW"/>
</dbReference>
<protein>
    <submittedName>
        <fullName evidence="8">Precorrin-6Y methyltransferase</fullName>
    </submittedName>
</protein>
<keyword evidence="5" id="KW-0949">S-adenosyl-L-methionine</keyword>
<dbReference type="CDD" id="cd11644">
    <property type="entry name" value="Precorrin-6Y-MT"/>
    <property type="match status" value="1"/>
</dbReference>
<evidence type="ECO:0000313" key="8">
    <source>
        <dbReference type="EMBL" id="OHV28290.1"/>
    </source>
</evidence>
<dbReference type="NCBIfam" id="TIGR02467">
    <property type="entry name" value="CbiE"/>
    <property type="match status" value="1"/>
</dbReference>
<gene>
    <name evidence="8" type="ORF">BBK14_03835</name>
</gene>
<dbReference type="InterPro" id="IPR050714">
    <property type="entry name" value="Cobalamin_biosynth_MTase"/>
</dbReference>
<dbReference type="PIRSF" id="PIRSF036428">
    <property type="entry name" value="CobL"/>
    <property type="match status" value="1"/>
</dbReference>
<keyword evidence="4 8" id="KW-0808">Transferase</keyword>
<dbReference type="InterPro" id="IPR035996">
    <property type="entry name" value="4pyrrol_Methylase_sf"/>
</dbReference>
<dbReference type="Pfam" id="PF00590">
    <property type="entry name" value="TP_methylase"/>
    <property type="match status" value="1"/>
</dbReference>